<dbReference type="Proteomes" id="UP001054945">
    <property type="component" value="Unassembled WGS sequence"/>
</dbReference>
<proteinExistence type="predicted"/>
<gene>
    <name evidence="1" type="ORF">CEXT_749661</name>
</gene>
<dbReference type="AlphaFoldDB" id="A0AAV4NMS2"/>
<reference evidence="1 2" key="1">
    <citation type="submission" date="2021-06" db="EMBL/GenBank/DDBJ databases">
        <title>Caerostris extrusa draft genome.</title>
        <authorList>
            <person name="Kono N."/>
            <person name="Arakawa K."/>
        </authorList>
    </citation>
    <scope>NUCLEOTIDE SEQUENCE [LARGE SCALE GENOMIC DNA]</scope>
</reference>
<accession>A0AAV4NMS2</accession>
<evidence type="ECO:0000313" key="2">
    <source>
        <dbReference type="Proteomes" id="UP001054945"/>
    </source>
</evidence>
<keyword evidence="2" id="KW-1185">Reference proteome</keyword>
<protein>
    <submittedName>
        <fullName evidence="1">Uncharacterized protein</fullName>
    </submittedName>
</protein>
<organism evidence="1 2">
    <name type="scientific">Caerostris extrusa</name>
    <name type="common">Bark spider</name>
    <name type="synonym">Caerostris bankana</name>
    <dbReference type="NCBI Taxonomy" id="172846"/>
    <lineage>
        <taxon>Eukaryota</taxon>
        <taxon>Metazoa</taxon>
        <taxon>Ecdysozoa</taxon>
        <taxon>Arthropoda</taxon>
        <taxon>Chelicerata</taxon>
        <taxon>Arachnida</taxon>
        <taxon>Araneae</taxon>
        <taxon>Araneomorphae</taxon>
        <taxon>Entelegynae</taxon>
        <taxon>Araneoidea</taxon>
        <taxon>Araneidae</taxon>
        <taxon>Caerostris</taxon>
    </lineage>
</organism>
<comment type="caution">
    <text evidence="1">The sequence shown here is derived from an EMBL/GenBank/DDBJ whole genome shotgun (WGS) entry which is preliminary data.</text>
</comment>
<sequence>MYSNELLDCPVKNRIQKKKEPLIFTFETQERDSKNGLSGSSNILFRDRQIARVRLMSMQIAEAADRVPVGTKNVTVIVNDEQGRSSLIRVSFGHAHEWQMEPELKKF</sequence>
<name>A0AAV4NMS2_CAEEX</name>
<dbReference type="EMBL" id="BPLR01021113">
    <property type="protein sequence ID" value="GIX86102.1"/>
    <property type="molecule type" value="Genomic_DNA"/>
</dbReference>
<evidence type="ECO:0000313" key="1">
    <source>
        <dbReference type="EMBL" id="GIX86102.1"/>
    </source>
</evidence>